<dbReference type="Proteomes" id="UP000482155">
    <property type="component" value="Unassembled WGS sequence"/>
</dbReference>
<dbReference type="RefSeq" id="WP_163968801.1">
    <property type="nucleotide sequence ID" value="NZ_JAAIVB010000085.1"/>
</dbReference>
<gene>
    <name evidence="3" type="ORF">G3574_27730</name>
</gene>
<proteinExistence type="predicted"/>
<dbReference type="Pfam" id="PF13663">
    <property type="entry name" value="DUF4148"/>
    <property type="match status" value="1"/>
</dbReference>
<evidence type="ECO:0000313" key="4">
    <source>
        <dbReference type="Proteomes" id="UP000482155"/>
    </source>
</evidence>
<keyword evidence="4" id="KW-1185">Reference proteome</keyword>
<organism evidence="3 4">
    <name type="scientific">Noviherbaspirillum galbum</name>
    <dbReference type="NCBI Taxonomy" id="2709383"/>
    <lineage>
        <taxon>Bacteria</taxon>
        <taxon>Pseudomonadati</taxon>
        <taxon>Pseudomonadota</taxon>
        <taxon>Betaproteobacteria</taxon>
        <taxon>Burkholderiales</taxon>
        <taxon>Oxalobacteraceae</taxon>
        <taxon>Noviherbaspirillum</taxon>
    </lineage>
</organism>
<feature type="region of interest" description="Disordered" evidence="1">
    <location>
        <begin position="70"/>
        <end position="99"/>
    </location>
</feature>
<name>A0A6B3SZX8_9BURK</name>
<feature type="chain" id="PRO_5025530217" evidence="2">
    <location>
        <begin position="22"/>
        <end position="99"/>
    </location>
</feature>
<evidence type="ECO:0000256" key="2">
    <source>
        <dbReference type="SAM" id="SignalP"/>
    </source>
</evidence>
<dbReference type="AlphaFoldDB" id="A0A6B3SZX8"/>
<comment type="caution">
    <text evidence="3">The sequence shown here is derived from an EMBL/GenBank/DDBJ whole genome shotgun (WGS) entry which is preliminary data.</text>
</comment>
<accession>A0A6B3SZX8</accession>
<sequence length="99" mass="10690">MKTSRILFAAAVAALSSSAIAGTNTNYPWSEPSLDSSKTRTEVRSELESAYREGTLVRGADYNYPAMSAKAGNRTSKEAPHVPQKAARQNESNVFMYGA</sequence>
<evidence type="ECO:0000256" key="1">
    <source>
        <dbReference type="SAM" id="MobiDB-lite"/>
    </source>
</evidence>
<keyword evidence="2" id="KW-0732">Signal</keyword>
<dbReference type="EMBL" id="JAAIVB010000085">
    <property type="protein sequence ID" value="NEX64889.1"/>
    <property type="molecule type" value="Genomic_DNA"/>
</dbReference>
<protein>
    <submittedName>
        <fullName evidence="3">DUF4148 domain-containing protein</fullName>
    </submittedName>
</protein>
<dbReference type="InterPro" id="IPR025421">
    <property type="entry name" value="DUF4148"/>
</dbReference>
<feature type="signal peptide" evidence="2">
    <location>
        <begin position="1"/>
        <end position="21"/>
    </location>
</feature>
<reference evidence="3 4" key="1">
    <citation type="submission" date="2020-02" db="EMBL/GenBank/DDBJ databases">
        <authorList>
            <person name="Kim M.K."/>
        </authorList>
    </citation>
    <scope>NUCLEOTIDE SEQUENCE [LARGE SCALE GENOMIC DNA]</scope>
    <source>
        <strain evidence="3 4">17J57-3</strain>
    </source>
</reference>
<evidence type="ECO:0000313" key="3">
    <source>
        <dbReference type="EMBL" id="NEX64889.1"/>
    </source>
</evidence>